<dbReference type="PATRIC" id="fig|1450449.3.peg.762"/>
<evidence type="ECO:0000256" key="3">
    <source>
        <dbReference type="SAM" id="SignalP"/>
    </source>
</evidence>
<evidence type="ECO:0000259" key="4">
    <source>
        <dbReference type="Pfam" id="PF01298"/>
    </source>
</evidence>
<dbReference type="EMBL" id="JANJ01000003">
    <property type="protein sequence ID" value="EXI62641.1"/>
    <property type="molecule type" value="Genomic_DNA"/>
</dbReference>
<dbReference type="InterPro" id="IPR011250">
    <property type="entry name" value="OMP/PagP_B-barrel"/>
</dbReference>
<keyword evidence="3" id="KW-0732">Signal</keyword>
<comment type="caution">
    <text evidence="5">The sequence shown here is derived from an EMBL/GenBank/DDBJ whole genome shotgun (WGS) entry which is preliminary data.</text>
</comment>
<evidence type="ECO:0000313" key="6">
    <source>
        <dbReference type="Proteomes" id="UP000054123"/>
    </source>
</evidence>
<dbReference type="Gene3D" id="2.40.160.90">
    <property type="match status" value="1"/>
</dbReference>
<protein>
    <recommendedName>
        <fullName evidence="4">Transferrin-binding protein B C-lobe/N-lobe beta-barrel domain-containing protein</fullName>
    </recommendedName>
</protein>
<dbReference type="PANTHER" id="PTHR43941">
    <property type="entry name" value="STRUCTURAL MAINTENANCE OF CHROMOSOMES PROTEIN 2"/>
    <property type="match status" value="1"/>
</dbReference>
<accession>A0A011MJH1</accession>
<dbReference type="InterPro" id="IPR001677">
    <property type="entry name" value="TbpB_B_D"/>
</dbReference>
<feature type="compositionally biased region" description="Basic and acidic residues" evidence="2">
    <location>
        <begin position="134"/>
        <end position="163"/>
    </location>
</feature>
<evidence type="ECO:0000313" key="5">
    <source>
        <dbReference type="EMBL" id="EXI62641.1"/>
    </source>
</evidence>
<name>A0A011MJH1_9PAST</name>
<reference evidence="5 6" key="1">
    <citation type="journal article" date="2014" name="Genome Announc.">
        <title>Genome Sequence of a Presumptive Mannheimia haemolytica Strain with an A1/A6-Cross-Reactive Serotype from a White-Tailed Deer (Odocoileus virginianus).</title>
        <authorList>
            <person name="Lawrence P.K."/>
            <person name="Bey R.F."/>
            <person name="Wiener B."/>
            <person name="Kittichotirat W."/>
            <person name="Bumgarner R.E."/>
        </authorList>
    </citation>
    <scope>NUCLEOTIDE SEQUENCE [LARGE SCALE GENOMIC DNA]</scope>
    <source>
        <strain evidence="5 6">PKL10</strain>
    </source>
</reference>
<keyword evidence="1" id="KW-0175">Coiled coil</keyword>
<dbReference type="RefSeq" id="WP_042802109.1">
    <property type="nucleotide sequence ID" value="NZ_AVSP01000013.1"/>
</dbReference>
<dbReference type="SUPFAM" id="SSF56925">
    <property type="entry name" value="OMPA-like"/>
    <property type="match status" value="1"/>
</dbReference>
<evidence type="ECO:0000256" key="2">
    <source>
        <dbReference type="SAM" id="MobiDB-lite"/>
    </source>
</evidence>
<dbReference type="Pfam" id="PF01298">
    <property type="entry name" value="TbpB_B_D"/>
    <property type="match status" value="1"/>
</dbReference>
<dbReference type="OrthoDB" id="5689108at2"/>
<keyword evidence="6" id="KW-1185">Reference proteome</keyword>
<dbReference type="PROSITE" id="PS51257">
    <property type="entry name" value="PROKAR_LIPOPROTEIN"/>
    <property type="match status" value="1"/>
</dbReference>
<dbReference type="Proteomes" id="UP000054123">
    <property type="component" value="Unassembled WGS sequence"/>
</dbReference>
<feature type="region of interest" description="Disordered" evidence="2">
    <location>
        <begin position="134"/>
        <end position="169"/>
    </location>
</feature>
<proteinExistence type="predicted"/>
<gene>
    <name evidence="5" type="ORF">AK33_03965</name>
</gene>
<feature type="coiled-coil region" evidence="1">
    <location>
        <begin position="37"/>
        <end position="89"/>
    </location>
</feature>
<dbReference type="AlphaFoldDB" id="A0A011MJH1"/>
<feature type="chain" id="PRO_5001462109" description="Transferrin-binding protein B C-lobe/N-lobe beta-barrel domain-containing protein" evidence="3">
    <location>
        <begin position="20"/>
        <end position="403"/>
    </location>
</feature>
<evidence type="ECO:0000256" key="1">
    <source>
        <dbReference type="SAM" id="Coils"/>
    </source>
</evidence>
<sequence>MKKTIFSSAVILFTLGISACSSSSSGGSSNKVDKVEYDELKTEVTHLNSTLSDLQNTLKGLQNRLTSSQSESKSEIEKLAAKLAEARGNEAKISEIIAQLDKQLKNAIKSATESGDAKLADALRKSQEEFEEIKKQADEATKNAEKAREDAEKAKEELNKAKEASSAVAERTPISERIFGGSSGKMEAPKGKLSGGVLVKEQDGSISSITAPDTREGISYITVVDDRGQSVDVGIDSVYTGWKRSLGGASAWDHSGAVVRYGVYSHDSTNKGYIYVQGQETKIDDMPRQGEFTYLGSMGQAAFSYGSWNADRAPAYAKVNFADKTARLELNTDLAAAQNGSAVNSKVTAYTFDSKITENSIAGVANESQEVKMQAGFFGDDAKYLSGIYQSDKVHGVFGTTKQ</sequence>
<organism evidence="5 6">
    <name type="scientific">Mannheimia granulomatis</name>
    <dbReference type="NCBI Taxonomy" id="85402"/>
    <lineage>
        <taxon>Bacteria</taxon>
        <taxon>Pseudomonadati</taxon>
        <taxon>Pseudomonadota</taxon>
        <taxon>Gammaproteobacteria</taxon>
        <taxon>Pasteurellales</taxon>
        <taxon>Pasteurellaceae</taxon>
        <taxon>Mannheimia</taxon>
    </lineage>
</organism>
<feature type="signal peptide" evidence="3">
    <location>
        <begin position="1"/>
        <end position="19"/>
    </location>
</feature>
<feature type="domain" description="Transferrin-binding protein B C-lobe/N-lobe beta-barrel" evidence="4">
    <location>
        <begin position="286"/>
        <end position="402"/>
    </location>
</feature>